<reference evidence="2" key="1">
    <citation type="submission" date="2018-11" db="EMBL/GenBank/DDBJ databases">
        <authorList>
            <consortium name="Genoscope - CEA"/>
            <person name="William W."/>
        </authorList>
    </citation>
    <scope>NUCLEOTIDE SEQUENCE</scope>
</reference>
<protein>
    <submittedName>
        <fullName evidence="1">Uncharacterized protein</fullName>
    </submittedName>
</protein>
<name>A0A3P5ZJW9_BRACM</name>
<evidence type="ECO:0000313" key="1">
    <source>
        <dbReference type="EMBL" id="CAG7888447.1"/>
    </source>
</evidence>
<gene>
    <name evidence="2" type="ORF">BRAA01T02366Z</name>
    <name evidence="1" type="ORF">BRAPAZ1V2_A01P25230.2</name>
</gene>
<dbReference type="AlphaFoldDB" id="A0A3P5ZJW9"/>
<organism evidence="2">
    <name type="scientific">Brassica campestris</name>
    <name type="common">Field mustard</name>
    <dbReference type="NCBI Taxonomy" id="3711"/>
    <lineage>
        <taxon>Eukaryota</taxon>
        <taxon>Viridiplantae</taxon>
        <taxon>Streptophyta</taxon>
        <taxon>Embryophyta</taxon>
        <taxon>Tracheophyta</taxon>
        <taxon>Spermatophyta</taxon>
        <taxon>Magnoliopsida</taxon>
        <taxon>eudicotyledons</taxon>
        <taxon>Gunneridae</taxon>
        <taxon>Pentapetalae</taxon>
        <taxon>rosids</taxon>
        <taxon>malvids</taxon>
        <taxon>Brassicales</taxon>
        <taxon>Brassicaceae</taxon>
        <taxon>Brassiceae</taxon>
        <taxon>Brassica</taxon>
    </lineage>
</organism>
<dbReference type="EMBL" id="LS974617">
    <property type="protein sequence ID" value="CAG7888447.1"/>
    <property type="molecule type" value="Genomic_DNA"/>
</dbReference>
<dbReference type="EMBL" id="LR031571">
    <property type="protein sequence ID" value="VDC75864.1"/>
    <property type="molecule type" value="Genomic_DNA"/>
</dbReference>
<accession>A0A3P5ZJW9</accession>
<dbReference type="Proteomes" id="UP000694005">
    <property type="component" value="Chromosome A01"/>
</dbReference>
<sequence>GSCISVTIWGPGLVSSRSPYGDKDITGSGSHMVTWAGNVWSPYGDPALQRPGRHMATRPCSAVLLEAERICWCEKSSVQRE</sequence>
<evidence type="ECO:0000313" key="2">
    <source>
        <dbReference type="EMBL" id="VDC75864.1"/>
    </source>
</evidence>
<proteinExistence type="predicted"/>
<dbReference type="Gramene" id="A01p25230.2_BraZ1">
    <property type="protein sequence ID" value="A01p25230.2_BraZ1.CDS"/>
    <property type="gene ID" value="A01g25230.2_BraZ1"/>
</dbReference>
<feature type="non-terminal residue" evidence="2">
    <location>
        <position position="1"/>
    </location>
</feature>